<comment type="caution">
    <text evidence="2">The sequence shown here is derived from an EMBL/GenBank/DDBJ whole genome shotgun (WGS) entry which is preliminary data.</text>
</comment>
<organism evidence="2 3">
    <name type="scientific">Chromobacterium sphagni</name>
    <dbReference type="NCBI Taxonomy" id="1903179"/>
    <lineage>
        <taxon>Bacteria</taxon>
        <taxon>Pseudomonadati</taxon>
        <taxon>Pseudomonadota</taxon>
        <taxon>Betaproteobacteria</taxon>
        <taxon>Neisseriales</taxon>
        <taxon>Chromobacteriaceae</taxon>
        <taxon>Chromobacterium</taxon>
    </lineage>
</organism>
<accession>A0A1S1WTB2</accession>
<dbReference type="Proteomes" id="UP000180088">
    <property type="component" value="Unassembled WGS sequence"/>
</dbReference>
<gene>
    <name evidence="2" type="ORF">BI347_22150</name>
</gene>
<dbReference type="AlphaFoldDB" id="A0A1S1WTB2"/>
<dbReference type="RefSeq" id="WP_071117131.1">
    <property type="nucleotide sequence ID" value="NZ_MKCS01000004.1"/>
</dbReference>
<evidence type="ECO:0000313" key="2">
    <source>
        <dbReference type="EMBL" id="OHX10481.1"/>
    </source>
</evidence>
<sequence>MKTLLIRGGTLQQRRAAARVASQIATQHYGAELSEVDGAHAGFCDGRFHLIAIRAMPNSGRAPSGSDDISLDLDRFPSPTCRALVFALRRAVYHLVINTPGWMLRRAARQQQPIPDEHEQLKGRQRLSHHATQRTQQRRRAA</sequence>
<feature type="region of interest" description="Disordered" evidence="1">
    <location>
        <begin position="118"/>
        <end position="142"/>
    </location>
</feature>
<dbReference type="EMBL" id="MKCS01000004">
    <property type="protein sequence ID" value="OHX10481.1"/>
    <property type="molecule type" value="Genomic_DNA"/>
</dbReference>
<proteinExistence type="predicted"/>
<protein>
    <submittedName>
        <fullName evidence="2">Uncharacterized protein</fullName>
    </submittedName>
</protein>
<feature type="compositionally biased region" description="Basic residues" evidence="1">
    <location>
        <begin position="123"/>
        <end position="142"/>
    </location>
</feature>
<evidence type="ECO:0000313" key="3">
    <source>
        <dbReference type="Proteomes" id="UP000180088"/>
    </source>
</evidence>
<evidence type="ECO:0000256" key="1">
    <source>
        <dbReference type="SAM" id="MobiDB-lite"/>
    </source>
</evidence>
<reference evidence="2 3" key="1">
    <citation type="submission" date="2016-09" db="EMBL/GenBank/DDBJ databases">
        <title>Chromobacterium muskegensis sp. nov., an insecticidal bacterium isolated from Sphagnum bogs.</title>
        <authorList>
            <person name="Sparks M.E."/>
            <person name="Blackburn M.B."/>
            <person name="Gundersen-Rindal D.E."/>
            <person name="Mitchell A."/>
            <person name="Farrar R."/>
            <person name="Kuhar D."/>
        </authorList>
    </citation>
    <scope>NUCLEOTIDE SEQUENCE [LARGE SCALE GENOMIC DNA]</scope>
    <source>
        <strain evidence="2 3">37-2</strain>
    </source>
</reference>
<name>A0A1S1WTB2_9NEIS</name>
<dbReference type="STRING" id="1903179.BI347_22150"/>